<keyword evidence="1" id="KW-0472">Membrane</keyword>
<keyword evidence="1" id="KW-0812">Transmembrane</keyword>
<feature type="transmembrane region" description="Helical" evidence="1">
    <location>
        <begin position="57"/>
        <end position="80"/>
    </location>
</feature>
<dbReference type="InterPro" id="IPR013656">
    <property type="entry name" value="PAS_4"/>
</dbReference>
<dbReference type="PANTHER" id="PTHR44757">
    <property type="entry name" value="DIGUANYLATE CYCLASE DGCP"/>
    <property type="match status" value="1"/>
</dbReference>
<name>A0ABV9NQ65_9GAMM</name>
<evidence type="ECO:0000259" key="2">
    <source>
        <dbReference type="PROSITE" id="PS50112"/>
    </source>
</evidence>
<dbReference type="EMBL" id="JBHSGG010000030">
    <property type="protein sequence ID" value="MFC4728703.1"/>
    <property type="molecule type" value="Genomic_DNA"/>
</dbReference>
<evidence type="ECO:0000259" key="4">
    <source>
        <dbReference type="PROSITE" id="PS50887"/>
    </source>
</evidence>
<dbReference type="InterPro" id="IPR043128">
    <property type="entry name" value="Rev_trsase/Diguanyl_cyclase"/>
</dbReference>
<keyword evidence="1" id="KW-1133">Transmembrane helix</keyword>
<dbReference type="PROSITE" id="PS50887">
    <property type="entry name" value="GGDEF"/>
    <property type="match status" value="1"/>
</dbReference>
<feature type="domain" description="GGDEF" evidence="4">
    <location>
        <begin position="578"/>
        <end position="711"/>
    </location>
</feature>
<keyword evidence="5" id="KW-0548">Nucleotidyltransferase</keyword>
<dbReference type="EC" id="2.7.7.65" evidence="5"/>
<dbReference type="GO" id="GO:0052621">
    <property type="term" value="F:diguanylate cyclase activity"/>
    <property type="evidence" value="ECO:0007669"/>
    <property type="project" value="UniProtKB-EC"/>
</dbReference>
<organism evidence="5 6">
    <name type="scientific">Coralloluteibacterium thermophilum</name>
    <dbReference type="NCBI Taxonomy" id="2707049"/>
    <lineage>
        <taxon>Bacteria</taxon>
        <taxon>Pseudomonadati</taxon>
        <taxon>Pseudomonadota</taxon>
        <taxon>Gammaproteobacteria</taxon>
        <taxon>Lysobacterales</taxon>
        <taxon>Lysobacteraceae</taxon>
        <taxon>Coralloluteibacterium</taxon>
    </lineage>
</organism>
<dbReference type="Pfam" id="PF00990">
    <property type="entry name" value="GGDEF"/>
    <property type="match status" value="1"/>
</dbReference>
<evidence type="ECO:0000313" key="5">
    <source>
        <dbReference type="EMBL" id="MFC4728703.1"/>
    </source>
</evidence>
<dbReference type="Pfam" id="PF08448">
    <property type="entry name" value="PAS_4"/>
    <property type="match status" value="2"/>
</dbReference>
<gene>
    <name evidence="5" type="ORF">ACFO3Q_11030</name>
</gene>
<dbReference type="PROSITE" id="PS50112">
    <property type="entry name" value="PAS"/>
    <property type="match status" value="1"/>
</dbReference>
<proteinExistence type="predicted"/>
<feature type="transmembrane region" description="Helical" evidence="1">
    <location>
        <begin position="12"/>
        <end position="37"/>
    </location>
</feature>
<keyword evidence="5" id="KW-0808">Transferase</keyword>
<dbReference type="Proteomes" id="UP001595892">
    <property type="component" value="Unassembled WGS sequence"/>
</dbReference>
<dbReference type="Gene3D" id="3.30.70.270">
    <property type="match status" value="1"/>
</dbReference>
<dbReference type="SUPFAM" id="SSF55785">
    <property type="entry name" value="PYP-like sensor domain (PAS domain)"/>
    <property type="match status" value="2"/>
</dbReference>
<dbReference type="InterPro" id="IPR000160">
    <property type="entry name" value="GGDEF_dom"/>
</dbReference>
<dbReference type="InterPro" id="IPR000700">
    <property type="entry name" value="PAS-assoc_C"/>
</dbReference>
<feature type="transmembrane region" description="Helical" evidence="1">
    <location>
        <begin position="267"/>
        <end position="285"/>
    </location>
</feature>
<feature type="transmembrane region" description="Helical" evidence="1">
    <location>
        <begin position="155"/>
        <end position="175"/>
    </location>
</feature>
<dbReference type="PROSITE" id="PS50113">
    <property type="entry name" value="PAC"/>
    <property type="match status" value="1"/>
</dbReference>
<evidence type="ECO:0000313" key="6">
    <source>
        <dbReference type="Proteomes" id="UP001595892"/>
    </source>
</evidence>
<dbReference type="CDD" id="cd00130">
    <property type="entry name" value="PAS"/>
    <property type="match status" value="2"/>
</dbReference>
<protein>
    <submittedName>
        <fullName evidence="5">Diguanylate cyclase domain-containing protein</fullName>
        <ecNumber evidence="5">2.7.7.65</ecNumber>
    </submittedName>
</protein>
<reference evidence="6" key="1">
    <citation type="journal article" date="2019" name="Int. J. Syst. Evol. Microbiol.">
        <title>The Global Catalogue of Microorganisms (GCM) 10K type strain sequencing project: providing services to taxonomists for standard genome sequencing and annotation.</title>
        <authorList>
            <consortium name="The Broad Institute Genomics Platform"/>
            <consortium name="The Broad Institute Genome Sequencing Center for Infectious Disease"/>
            <person name="Wu L."/>
            <person name="Ma J."/>
        </authorList>
    </citation>
    <scope>NUCLEOTIDE SEQUENCE [LARGE SCALE GENOMIC DNA]</scope>
    <source>
        <strain evidence="6">CGMCC 1.13574</strain>
    </source>
</reference>
<sequence length="717" mass="76581">MHPPELRLSRSFLVLAPAFFALGGLAAAFALLVFLLGGESATLWLGNPLAIGLALRLHRRAAIVAVASVGLGELAAGLAFGLGLPTALPLAAVNLMQVVAGLWVLRRLGIVPGRLPDFAGFTWTLGLLGFVLPALNAGLLIGILTLEGAPAERFFTYWSSNAVSMLLVLPMMLAWRSEPADVARGRGEPLVLVALAMGVAALATGLFGQPYVLVLLPLLLTAFRTGVFWTAAACAASLGVVVGLRLAGLQGWLHAEPGSALGVGETHFYAAVTVLVPLYVSLLLARARAAEAHRRQAQRQLRSIADNLPALVAYVDADMRYQFANARYRDWYGREPSDLIGRTPAEIFEPGLAAVVEDSLRRCLTGERVTSERALPSGRFVHAIYEPDLGDGTVAGAFILVNDISERRAMEEDLFREKERAEITLNSIGDGVAVVDAGGRVRSLNPAARALAVRGDEALGRAVEDVLPLYDALTGAPVPSPLREAMRANRAVEPGADVDLLRGDGVRMAVDHSAAPVHDRSGRVVGGVMVFHDIGETRALRERLAHLARHDPLTGLPNRTVLTERLAQALALARRSERTLALMFLDMDRFKAVNDELGHAAGDALLAQVAARLVGAARRSDTVCRQGGDEFIVLMPDVDGPDGARAMARRLLDACAEPYLVEGHRLHILFSIGVALFPGDGEDAETLMRNADTAMYRAKLDGGSRYRLHDATLDAGQ</sequence>
<evidence type="ECO:0000259" key="3">
    <source>
        <dbReference type="PROSITE" id="PS50113"/>
    </source>
</evidence>
<dbReference type="InterPro" id="IPR052155">
    <property type="entry name" value="Biofilm_reg_signaling"/>
</dbReference>
<dbReference type="CDD" id="cd01949">
    <property type="entry name" value="GGDEF"/>
    <property type="match status" value="1"/>
</dbReference>
<dbReference type="PANTHER" id="PTHR44757:SF4">
    <property type="entry name" value="DIGUANYLATE CYCLASE DGCE-RELATED"/>
    <property type="match status" value="1"/>
</dbReference>
<dbReference type="InterPro" id="IPR029787">
    <property type="entry name" value="Nucleotide_cyclase"/>
</dbReference>
<dbReference type="NCBIfam" id="TIGR00254">
    <property type="entry name" value="GGDEF"/>
    <property type="match status" value="1"/>
</dbReference>
<dbReference type="SMART" id="SM00091">
    <property type="entry name" value="PAS"/>
    <property type="match status" value="2"/>
</dbReference>
<dbReference type="InterPro" id="IPR000014">
    <property type="entry name" value="PAS"/>
</dbReference>
<dbReference type="SMART" id="SM00267">
    <property type="entry name" value="GGDEF"/>
    <property type="match status" value="1"/>
</dbReference>
<feature type="transmembrane region" description="Helical" evidence="1">
    <location>
        <begin position="195"/>
        <end position="220"/>
    </location>
</feature>
<feature type="transmembrane region" description="Helical" evidence="1">
    <location>
        <begin position="227"/>
        <end position="247"/>
    </location>
</feature>
<feature type="transmembrane region" description="Helical" evidence="1">
    <location>
        <begin position="87"/>
        <end position="105"/>
    </location>
</feature>
<evidence type="ECO:0000256" key="1">
    <source>
        <dbReference type="SAM" id="Phobius"/>
    </source>
</evidence>
<dbReference type="SUPFAM" id="SSF55073">
    <property type="entry name" value="Nucleotide cyclase"/>
    <property type="match status" value="1"/>
</dbReference>
<feature type="transmembrane region" description="Helical" evidence="1">
    <location>
        <begin position="125"/>
        <end position="146"/>
    </location>
</feature>
<accession>A0ABV9NQ65</accession>
<keyword evidence="6" id="KW-1185">Reference proteome</keyword>
<feature type="domain" description="PAC" evidence="3">
    <location>
        <begin position="494"/>
        <end position="546"/>
    </location>
</feature>
<feature type="domain" description="PAS" evidence="2">
    <location>
        <begin position="297"/>
        <end position="367"/>
    </location>
</feature>
<dbReference type="InterPro" id="IPR035965">
    <property type="entry name" value="PAS-like_dom_sf"/>
</dbReference>
<dbReference type="Gene3D" id="3.30.450.20">
    <property type="entry name" value="PAS domain"/>
    <property type="match status" value="2"/>
</dbReference>
<comment type="caution">
    <text evidence="5">The sequence shown here is derived from an EMBL/GenBank/DDBJ whole genome shotgun (WGS) entry which is preliminary data.</text>
</comment>
<dbReference type="NCBIfam" id="TIGR00229">
    <property type="entry name" value="sensory_box"/>
    <property type="match status" value="1"/>
</dbReference>
<dbReference type="RefSeq" id="WP_377004742.1">
    <property type="nucleotide sequence ID" value="NZ_JBHSGG010000030.1"/>
</dbReference>